<evidence type="ECO:0000259" key="11">
    <source>
        <dbReference type="PROSITE" id="PS51722"/>
    </source>
</evidence>
<dbReference type="InterPro" id="IPR015760">
    <property type="entry name" value="TIF_IF2"/>
</dbReference>
<dbReference type="PANTHER" id="PTHR43381:SF5">
    <property type="entry name" value="TR-TYPE G DOMAIN-CONTAINING PROTEIN"/>
    <property type="match status" value="1"/>
</dbReference>
<feature type="region of interest" description="G-domain" evidence="8">
    <location>
        <begin position="73"/>
        <end position="221"/>
    </location>
</feature>
<comment type="subcellular location">
    <subcellularLocation>
        <location evidence="8">Cytoplasm</location>
    </subcellularLocation>
</comment>
<keyword evidence="4 8" id="KW-0547">Nucleotide-binding</keyword>
<dbReference type="InterPro" id="IPR023115">
    <property type="entry name" value="TIF_IF2_dom3"/>
</dbReference>
<dbReference type="InterPro" id="IPR036925">
    <property type="entry name" value="TIF_IF2_dom3_sf"/>
</dbReference>
<evidence type="ECO:0000256" key="2">
    <source>
        <dbReference type="ARBA" id="ARBA00020675"/>
    </source>
</evidence>
<evidence type="ECO:0000256" key="3">
    <source>
        <dbReference type="ARBA" id="ARBA00022540"/>
    </source>
</evidence>
<dbReference type="SUPFAM" id="SSF50447">
    <property type="entry name" value="Translation proteins"/>
    <property type="match status" value="2"/>
</dbReference>
<dbReference type="GO" id="GO:0005525">
    <property type="term" value="F:GTP binding"/>
    <property type="evidence" value="ECO:0007669"/>
    <property type="project" value="UniProtKB-KW"/>
</dbReference>
<name>A0A7V5LYF5_UNCAE</name>
<dbReference type="FunFam" id="2.40.30.10:FF:000054">
    <property type="entry name" value="Translation initiation factor IF-2"/>
    <property type="match status" value="1"/>
</dbReference>
<dbReference type="InterPro" id="IPR005225">
    <property type="entry name" value="Small_GTP-bd"/>
</dbReference>
<dbReference type="Pfam" id="PF11987">
    <property type="entry name" value="IF-2"/>
    <property type="match status" value="1"/>
</dbReference>
<dbReference type="HAMAP" id="MF_00100_B">
    <property type="entry name" value="IF_2_B"/>
    <property type="match status" value="1"/>
</dbReference>
<dbReference type="InterPro" id="IPR000178">
    <property type="entry name" value="TF_IF2_bacterial-like"/>
</dbReference>
<dbReference type="CDD" id="cd03702">
    <property type="entry name" value="IF2_mtIF2_II"/>
    <property type="match status" value="1"/>
</dbReference>
<proteinExistence type="inferred from homology"/>
<feature type="binding site" evidence="8">
    <location>
        <begin position="179"/>
        <end position="182"/>
    </location>
    <ligand>
        <name>GTP</name>
        <dbReference type="ChEBI" id="CHEBI:37565"/>
    </ligand>
</feature>
<dbReference type="PROSITE" id="PS51722">
    <property type="entry name" value="G_TR_2"/>
    <property type="match status" value="1"/>
</dbReference>
<dbReference type="Proteomes" id="UP000886070">
    <property type="component" value="Unassembled WGS sequence"/>
</dbReference>
<organism evidence="12">
    <name type="scientific">Aerophobetes bacterium</name>
    <dbReference type="NCBI Taxonomy" id="2030807"/>
    <lineage>
        <taxon>Bacteria</taxon>
        <taxon>Candidatus Aerophobota</taxon>
    </lineage>
</organism>
<comment type="caution">
    <text evidence="12">The sequence shown here is derived from an EMBL/GenBank/DDBJ whole genome shotgun (WGS) entry which is preliminary data.</text>
</comment>
<dbReference type="Pfam" id="PF00009">
    <property type="entry name" value="GTP_EFTU"/>
    <property type="match status" value="1"/>
</dbReference>
<keyword evidence="10" id="KW-0175">Coiled coil</keyword>
<dbReference type="GO" id="GO:0003743">
    <property type="term" value="F:translation initiation factor activity"/>
    <property type="evidence" value="ECO:0007669"/>
    <property type="project" value="UniProtKB-UniRule"/>
</dbReference>
<dbReference type="Gene3D" id="2.40.30.10">
    <property type="entry name" value="Translation factors"/>
    <property type="match status" value="2"/>
</dbReference>
<feature type="binding site" evidence="8">
    <location>
        <begin position="125"/>
        <end position="129"/>
    </location>
    <ligand>
        <name>GTP</name>
        <dbReference type="ChEBI" id="CHEBI:37565"/>
    </ligand>
</feature>
<keyword evidence="5 8" id="KW-0648">Protein biosynthesis</keyword>
<dbReference type="Pfam" id="PF22042">
    <property type="entry name" value="EF-G_D2"/>
    <property type="match status" value="1"/>
</dbReference>
<evidence type="ECO:0000256" key="1">
    <source>
        <dbReference type="ARBA" id="ARBA00007733"/>
    </source>
</evidence>
<sequence>MRRNDLRVYELARKLKIPTRKLLEILSEWGIEGKSTLSNLSPQEVEDIQEIIEEKEKAEEEKAPEKTLPPRDPIVTVLGHVDHGKTTLLDAIRNTQVAQREVGGITQKIGASEVYFQGKRIVFIDTPGHEAFTAMRARGAQVTDIAVLVIAADDGVMPQTEEAINHARAANVPIIVAINKIDKENANPERVKRQLARYDLTPEEWGGETICVEVSALKKKGLDELLEMILLQAEMMELSADPEGELEAVVVESEVHRQKGPCSTLIVKQGTLKEGDVIIGGQVYGKVRALINWKGERVKEAGPSTPVQVLGLSDVALPGQIFTRVKNEKVARRMAEEEKEKARLQSLRKREKVTLESILGSSRKEKKALRVVLRADTQGSLDAVAGVLDNMGDKSVDVEILSKGIGEVKKSDVLLASSSKAIIIGFNVDVSSEVRSLANQERVEIREYQIIYDIIDDVKKAIEGMLEPVYVEELVGKAEVREIFKIPRVGIVAGCYVSEGKVVKGVKVKVKRKEELVGEGKIVSLKRFDQDVNEINTGLECGIKVDGVDDIHRGDIIEVYELKRVR</sequence>
<dbReference type="InterPro" id="IPR006847">
    <property type="entry name" value="IF2_N"/>
</dbReference>
<dbReference type="Gene3D" id="3.40.50.300">
    <property type="entry name" value="P-loop containing nucleotide triphosphate hydrolases"/>
    <property type="match status" value="1"/>
</dbReference>
<dbReference type="InterPro" id="IPR000795">
    <property type="entry name" value="T_Tr_GTP-bd_dom"/>
</dbReference>
<comment type="similarity">
    <text evidence="1 8 9">Belongs to the TRAFAC class translation factor GTPase superfamily. Classic translation factor GTPase family. IF-2 subfamily.</text>
</comment>
<dbReference type="CDD" id="cd03692">
    <property type="entry name" value="mtIF2_IVc"/>
    <property type="match status" value="1"/>
</dbReference>
<evidence type="ECO:0000256" key="5">
    <source>
        <dbReference type="ARBA" id="ARBA00022917"/>
    </source>
</evidence>
<dbReference type="FunFam" id="3.40.50.10050:FF:000001">
    <property type="entry name" value="Translation initiation factor IF-2"/>
    <property type="match status" value="1"/>
</dbReference>
<evidence type="ECO:0000256" key="7">
    <source>
        <dbReference type="ARBA" id="ARBA00025162"/>
    </source>
</evidence>
<dbReference type="Gene3D" id="3.40.50.10050">
    <property type="entry name" value="Translation initiation factor IF- 2, domain 3"/>
    <property type="match status" value="1"/>
</dbReference>
<keyword evidence="6 8" id="KW-0342">GTP-binding</keyword>
<feature type="coiled-coil region" evidence="10">
    <location>
        <begin position="325"/>
        <end position="354"/>
    </location>
</feature>
<dbReference type="GO" id="GO:0005829">
    <property type="term" value="C:cytosol"/>
    <property type="evidence" value="ECO:0007669"/>
    <property type="project" value="TreeGrafter"/>
</dbReference>
<dbReference type="SUPFAM" id="SSF52540">
    <property type="entry name" value="P-loop containing nucleoside triphosphate hydrolases"/>
    <property type="match status" value="1"/>
</dbReference>
<evidence type="ECO:0000256" key="10">
    <source>
        <dbReference type="SAM" id="Coils"/>
    </source>
</evidence>
<dbReference type="Gene3D" id="1.10.10.2480">
    <property type="match status" value="1"/>
</dbReference>
<evidence type="ECO:0000256" key="8">
    <source>
        <dbReference type="HAMAP-Rule" id="MF_00100"/>
    </source>
</evidence>
<feature type="domain" description="Tr-type G" evidence="11">
    <location>
        <begin position="70"/>
        <end position="239"/>
    </location>
</feature>
<accession>A0A7V5LYF5</accession>
<dbReference type="NCBIfam" id="TIGR00231">
    <property type="entry name" value="small_GTP"/>
    <property type="match status" value="1"/>
</dbReference>
<dbReference type="InterPro" id="IPR044145">
    <property type="entry name" value="IF2_II"/>
</dbReference>
<evidence type="ECO:0000256" key="6">
    <source>
        <dbReference type="ARBA" id="ARBA00023134"/>
    </source>
</evidence>
<dbReference type="InterPro" id="IPR009000">
    <property type="entry name" value="Transl_B-barrel_sf"/>
</dbReference>
<dbReference type="NCBIfam" id="TIGR00487">
    <property type="entry name" value="IF-2"/>
    <property type="match status" value="1"/>
</dbReference>
<dbReference type="FunFam" id="2.40.30.10:FF:000008">
    <property type="entry name" value="Translation initiation factor IF-2"/>
    <property type="match status" value="1"/>
</dbReference>
<dbReference type="InterPro" id="IPR027417">
    <property type="entry name" value="P-loop_NTPase"/>
</dbReference>
<gene>
    <name evidence="8" type="primary">infB</name>
    <name evidence="12" type="ORF">ENL39_00785</name>
</gene>
<dbReference type="FunFam" id="3.40.50.300:FF:000019">
    <property type="entry name" value="Translation initiation factor IF-2"/>
    <property type="match status" value="1"/>
</dbReference>
<reference evidence="12" key="1">
    <citation type="journal article" date="2020" name="mSystems">
        <title>Genome- and Community-Level Interaction Insights into Carbon Utilization and Element Cycling Functions of Hydrothermarchaeota in Hydrothermal Sediment.</title>
        <authorList>
            <person name="Zhou Z."/>
            <person name="Liu Y."/>
            <person name="Xu W."/>
            <person name="Pan J."/>
            <person name="Luo Z.H."/>
            <person name="Li M."/>
        </authorList>
    </citation>
    <scope>NUCLEOTIDE SEQUENCE [LARGE SCALE GENOMIC DNA]</scope>
    <source>
        <strain evidence="12">HyVt-92</strain>
    </source>
</reference>
<evidence type="ECO:0000256" key="4">
    <source>
        <dbReference type="ARBA" id="ARBA00022741"/>
    </source>
</evidence>
<comment type="function">
    <text evidence="7 8 9">One of the essential components for the initiation of protein synthesis. Protects formylmethionyl-tRNA from spontaneous hydrolysis and promotes its binding to the 30S ribosomal subunits. Also involved in the hydrolysis of GTP during the formation of the 70S ribosomal complex.</text>
</comment>
<evidence type="ECO:0000256" key="9">
    <source>
        <dbReference type="RuleBase" id="RU000644"/>
    </source>
</evidence>
<protein>
    <recommendedName>
        <fullName evidence="2 8">Translation initiation factor IF-2</fullName>
    </recommendedName>
</protein>
<dbReference type="Pfam" id="PF04760">
    <property type="entry name" value="IF2_N"/>
    <property type="match status" value="1"/>
</dbReference>
<dbReference type="EMBL" id="DRTT01000022">
    <property type="protein sequence ID" value="HHF98011.1"/>
    <property type="molecule type" value="Genomic_DNA"/>
</dbReference>
<dbReference type="GO" id="GO:0003924">
    <property type="term" value="F:GTPase activity"/>
    <property type="evidence" value="ECO:0007669"/>
    <property type="project" value="UniProtKB-UniRule"/>
</dbReference>
<dbReference type="SUPFAM" id="SSF52156">
    <property type="entry name" value="Initiation factor IF2/eIF5b, domain 3"/>
    <property type="match status" value="1"/>
</dbReference>
<dbReference type="PANTHER" id="PTHR43381">
    <property type="entry name" value="TRANSLATION INITIATION FACTOR IF-2-RELATED"/>
    <property type="match status" value="1"/>
</dbReference>
<feature type="binding site" evidence="8">
    <location>
        <begin position="79"/>
        <end position="86"/>
    </location>
    <ligand>
        <name>GTP</name>
        <dbReference type="ChEBI" id="CHEBI:37565"/>
    </ligand>
</feature>
<evidence type="ECO:0000313" key="12">
    <source>
        <dbReference type="EMBL" id="HHF98011.1"/>
    </source>
</evidence>
<dbReference type="AlphaFoldDB" id="A0A7V5LYF5"/>
<dbReference type="CDD" id="cd01887">
    <property type="entry name" value="IF2_eIF5B"/>
    <property type="match status" value="1"/>
</dbReference>
<keyword evidence="3 8" id="KW-0396">Initiation factor</keyword>
<keyword evidence="8" id="KW-0963">Cytoplasm</keyword>
<dbReference type="InterPro" id="IPR053905">
    <property type="entry name" value="EF-G-like_DII"/>
</dbReference>